<feature type="compositionally biased region" description="Basic and acidic residues" evidence="2">
    <location>
        <begin position="702"/>
        <end position="712"/>
    </location>
</feature>
<dbReference type="PROSITE" id="PS50102">
    <property type="entry name" value="RRM"/>
    <property type="match status" value="2"/>
</dbReference>
<reference evidence="4" key="2">
    <citation type="submission" date="2020-11" db="EMBL/GenBank/DDBJ databases">
        <title>Whole genome sequencing of Colletotrichum sp.</title>
        <authorList>
            <person name="Li H."/>
        </authorList>
    </citation>
    <scope>NUCLEOTIDE SEQUENCE</scope>
    <source>
        <strain evidence="4">CkLH20</strain>
    </source>
</reference>
<dbReference type="GO" id="GO:0003723">
    <property type="term" value="F:RNA binding"/>
    <property type="evidence" value="ECO:0007669"/>
    <property type="project" value="UniProtKB-UniRule"/>
</dbReference>
<feature type="compositionally biased region" description="Polar residues" evidence="2">
    <location>
        <begin position="42"/>
        <end position="60"/>
    </location>
</feature>
<evidence type="ECO:0000313" key="4">
    <source>
        <dbReference type="EMBL" id="KAF9872186.1"/>
    </source>
</evidence>
<protein>
    <submittedName>
        <fullName evidence="4">RNA recognition domain-containing protein</fullName>
    </submittedName>
</protein>
<proteinExistence type="predicted"/>
<dbReference type="SMART" id="SM00360">
    <property type="entry name" value="RRM"/>
    <property type="match status" value="2"/>
</dbReference>
<feature type="compositionally biased region" description="Polar residues" evidence="2">
    <location>
        <begin position="139"/>
        <end position="150"/>
    </location>
</feature>
<keyword evidence="1" id="KW-0694">RNA-binding</keyword>
<dbReference type="InterPro" id="IPR000504">
    <property type="entry name" value="RRM_dom"/>
</dbReference>
<name>A0A9P6HZR3_9PEZI</name>
<feature type="region of interest" description="Disordered" evidence="2">
    <location>
        <begin position="449"/>
        <end position="483"/>
    </location>
</feature>
<feature type="region of interest" description="Disordered" evidence="2">
    <location>
        <begin position="104"/>
        <end position="180"/>
    </location>
</feature>
<dbReference type="OrthoDB" id="410044at2759"/>
<feature type="compositionally biased region" description="Basic and acidic residues" evidence="2">
    <location>
        <begin position="61"/>
        <end position="70"/>
    </location>
</feature>
<sequence>MASPTEKEMLLERLQKMSLQHEREQASIAGSSSSQTAGSGQDHQTAPFGTSKSPDFSSVSSEDRDTERGGGARLDSSSLRGSPNSFARRSEAFGRSLRPTMSATATIRVPKASAQEEDDVFNDASADTEKPVAGPSSPYKLNQSHIQQANVKGKDRAHRNYVQRSPTKGRSNDNVVDNTDPQANWPSTACIFVANLPDNREDYTLEAAVIKEFERYGVVFVKIRRDKDGMPFAFVQFTTDDSADDARVNGRGSMILGRPCRTETVRANRTYIIFRKNRTAITFEEANELLSPFGSIETLRFLDNDIVVQLSLPITVRVQFKEFDPTQQVLRAFRQNKCYHVEAFDFKKAMQNRSRHPDRQFLDNYDRDRRSIFIGDLPLSISEDDIRVLMEDVGSVVAVQIKRLDYHRDGPRLIAFVEFTNVTIPEMAIERYHNNNIGGSIVRVERRTDRRRGGNNTPARIQGNGYNSRGANNMGGRAPSTPARERGPLAIEAGPSNYVAAHSPVRQTPLRNEMSATAIQNQQGMQHNVAQTPQNQGMQMQPAMPMHMPMQMQMPAGVPAYGQVPPQMGPQMVPQVPFQGPMQVPMPVPNMAQSPMGPPPPPQMGTPMMPSGYSPYIGTPFSQGPYSQGTGSHYGGYMTPQASPGAAPFWGYGHGGTPLWTPFPRDPSAYGAAYTSPAPARSTGGPAPVIAEGNQITQSEPVRGDNEGEHEN</sequence>
<dbReference type="AlphaFoldDB" id="A0A9P6HZR3"/>
<evidence type="ECO:0000313" key="5">
    <source>
        <dbReference type="Proteomes" id="UP000781932"/>
    </source>
</evidence>
<dbReference type="Pfam" id="PF00076">
    <property type="entry name" value="RRM_1"/>
    <property type="match status" value="2"/>
</dbReference>
<reference evidence="4" key="1">
    <citation type="submission" date="2020-03" db="EMBL/GenBank/DDBJ databases">
        <authorList>
            <person name="He L."/>
        </authorList>
    </citation>
    <scope>NUCLEOTIDE SEQUENCE</scope>
    <source>
        <strain evidence="4">CkLH20</strain>
    </source>
</reference>
<organism evidence="4 5">
    <name type="scientific">Colletotrichum karsti</name>
    <dbReference type="NCBI Taxonomy" id="1095194"/>
    <lineage>
        <taxon>Eukaryota</taxon>
        <taxon>Fungi</taxon>
        <taxon>Dikarya</taxon>
        <taxon>Ascomycota</taxon>
        <taxon>Pezizomycotina</taxon>
        <taxon>Sordariomycetes</taxon>
        <taxon>Hypocreomycetidae</taxon>
        <taxon>Glomerellales</taxon>
        <taxon>Glomerellaceae</taxon>
        <taxon>Colletotrichum</taxon>
        <taxon>Colletotrichum boninense species complex</taxon>
    </lineage>
</organism>
<dbReference type="InterPro" id="IPR012677">
    <property type="entry name" value="Nucleotide-bd_a/b_plait_sf"/>
</dbReference>
<feature type="compositionally biased region" description="Basic and acidic residues" evidence="2">
    <location>
        <begin position="1"/>
        <end position="25"/>
    </location>
</feature>
<dbReference type="PANTHER" id="PTHR15241:SF304">
    <property type="entry name" value="RRM DOMAIN-CONTAINING PROTEIN"/>
    <property type="match status" value="1"/>
</dbReference>
<accession>A0A9P6HZR3</accession>
<dbReference type="EMBL" id="JAATWM020000039">
    <property type="protein sequence ID" value="KAF9872186.1"/>
    <property type="molecule type" value="Genomic_DNA"/>
</dbReference>
<dbReference type="InterPro" id="IPR035979">
    <property type="entry name" value="RBD_domain_sf"/>
</dbReference>
<comment type="caution">
    <text evidence="4">The sequence shown here is derived from an EMBL/GenBank/DDBJ whole genome shotgun (WGS) entry which is preliminary data.</text>
</comment>
<feature type="region of interest" description="Disordered" evidence="2">
    <location>
        <begin position="665"/>
        <end position="712"/>
    </location>
</feature>
<feature type="domain" description="RRM" evidence="3">
    <location>
        <begin position="370"/>
        <end position="449"/>
    </location>
</feature>
<feature type="compositionally biased region" description="Low complexity" evidence="2">
    <location>
        <begin position="26"/>
        <end position="41"/>
    </location>
</feature>
<evidence type="ECO:0000256" key="2">
    <source>
        <dbReference type="SAM" id="MobiDB-lite"/>
    </source>
</evidence>
<dbReference type="Gene3D" id="3.30.70.330">
    <property type="match status" value="2"/>
</dbReference>
<feature type="region of interest" description="Disordered" evidence="2">
    <location>
        <begin position="1"/>
        <end position="86"/>
    </location>
</feature>
<evidence type="ECO:0000259" key="3">
    <source>
        <dbReference type="PROSITE" id="PS50102"/>
    </source>
</evidence>
<keyword evidence="5" id="KW-1185">Reference proteome</keyword>
<evidence type="ECO:0000256" key="1">
    <source>
        <dbReference type="PROSITE-ProRule" id="PRU00176"/>
    </source>
</evidence>
<feature type="compositionally biased region" description="Polar residues" evidence="2">
    <location>
        <begin position="75"/>
        <end position="86"/>
    </location>
</feature>
<gene>
    <name evidence="4" type="ORF">CkaCkLH20_10278</name>
</gene>
<dbReference type="GeneID" id="62166066"/>
<dbReference type="CDD" id="cd00590">
    <property type="entry name" value="RRM_SF"/>
    <property type="match status" value="1"/>
</dbReference>
<feature type="compositionally biased region" description="Polar residues" evidence="2">
    <location>
        <begin position="162"/>
        <end position="180"/>
    </location>
</feature>
<dbReference type="PANTHER" id="PTHR15241">
    <property type="entry name" value="TRANSFORMER-2-RELATED"/>
    <property type="match status" value="1"/>
</dbReference>
<dbReference type="Proteomes" id="UP000781932">
    <property type="component" value="Unassembled WGS sequence"/>
</dbReference>
<dbReference type="RefSeq" id="XP_038741647.1">
    <property type="nucleotide sequence ID" value="XM_038892992.1"/>
</dbReference>
<dbReference type="SUPFAM" id="SSF54928">
    <property type="entry name" value="RNA-binding domain, RBD"/>
    <property type="match status" value="2"/>
</dbReference>
<feature type="domain" description="RRM" evidence="3">
    <location>
        <begin position="189"/>
        <end position="267"/>
    </location>
</feature>